<dbReference type="InterPro" id="IPR006680">
    <property type="entry name" value="Amidohydro-rel"/>
</dbReference>
<dbReference type="Gene3D" id="3.20.20.140">
    <property type="entry name" value="Metal-dependent hydrolases"/>
    <property type="match status" value="1"/>
</dbReference>
<dbReference type="GO" id="GO:0016831">
    <property type="term" value="F:carboxy-lyase activity"/>
    <property type="evidence" value="ECO:0007669"/>
    <property type="project" value="InterPro"/>
</dbReference>
<keyword evidence="1" id="KW-0456">Lyase</keyword>
<accession>A0A9X5GUR0</accession>
<dbReference type="AlphaFoldDB" id="A0A9X5GUR0"/>
<dbReference type="GO" id="GO:0016787">
    <property type="term" value="F:hydrolase activity"/>
    <property type="evidence" value="ECO:0007669"/>
    <property type="project" value="InterPro"/>
</dbReference>
<evidence type="ECO:0000259" key="3">
    <source>
        <dbReference type="Pfam" id="PF04909"/>
    </source>
</evidence>
<keyword evidence="2" id="KW-0175">Coiled coil</keyword>
<evidence type="ECO:0000256" key="2">
    <source>
        <dbReference type="SAM" id="Coils"/>
    </source>
</evidence>
<proteinExistence type="predicted"/>
<dbReference type="OrthoDB" id="9777673at2"/>
<gene>
    <name evidence="4" type="ORF">D5281_23680</name>
</gene>
<sequence length="266" mass="30049">MVIDSHEHIMFPIKMQLDKMDAAVVDKTVLFCTAPHPEKAGTLKELEEEMAALNKILAGSNTKEDNISRLKKNIAEVAEAVRAYPDRFLGFGAVPLGMELEETEKWIDTQITSNSLYGIGEFTPGNERQIRQLDTVFQALMDTRIYPVWVHTFHPVTMEGIKLLMSLCEKYPDIPVIFGHLGGSNWMDVIKFAKEHDNVYLDLSAAFASIATKIALAELPERCLYSSDAPYGEPYLYRQLIEFVSPDKRTAEMALGENISRLLELY</sequence>
<dbReference type="EMBL" id="QZDT01000093">
    <property type="protein sequence ID" value="NBJ95439.1"/>
    <property type="molecule type" value="Genomic_DNA"/>
</dbReference>
<protein>
    <submittedName>
        <fullName evidence="4">Amidohydrolase</fullName>
    </submittedName>
</protein>
<dbReference type="Pfam" id="PF04909">
    <property type="entry name" value="Amidohydro_2"/>
    <property type="match status" value="1"/>
</dbReference>
<dbReference type="RefSeq" id="WP_160562330.1">
    <property type="nucleotide sequence ID" value="NZ_QZDT01000093.1"/>
</dbReference>
<dbReference type="InterPro" id="IPR032465">
    <property type="entry name" value="ACMSD"/>
</dbReference>
<organism evidence="4 5">
    <name type="scientific">Parablautia muri</name>
    <dbReference type="NCBI Taxonomy" id="2320879"/>
    <lineage>
        <taxon>Bacteria</taxon>
        <taxon>Bacillati</taxon>
        <taxon>Bacillota</taxon>
        <taxon>Clostridia</taxon>
        <taxon>Lachnospirales</taxon>
        <taxon>Lachnospiraceae</taxon>
        <taxon>Parablautia</taxon>
    </lineage>
</organism>
<name>A0A9X5GUR0_9FIRM</name>
<evidence type="ECO:0000313" key="5">
    <source>
        <dbReference type="Proteomes" id="UP001154420"/>
    </source>
</evidence>
<dbReference type="InterPro" id="IPR032466">
    <property type="entry name" value="Metal_Hydrolase"/>
</dbReference>
<dbReference type="Proteomes" id="UP001154420">
    <property type="component" value="Unassembled WGS sequence"/>
</dbReference>
<dbReference type="PANTHER" id="PTHR21240">
    <property type="entry name" value="2-AMINO-3-CARBOXYLMUCONATE-6-SEMIALDEHYDE DECARBOXYLASE"/>
    <property type="match status" value="1"/>
</dbReference>
<feature type="domain" description="Amidohydrolase-related" evidence="3">
    <location>
        <begin position="71"/>
        <end position="264"/>
    </location>
</feature>
<feature type="coiled-coil region" evidence="2">
    <location>
        <begin position="43"/>
        <end position="80"/>
    </location>
</feature>
<evidence type="ECO:0000256" key="1">
    <source>
        <dbReference type="ARBA" id="ARBA00023239"/>
    </source>
</evidence>
<keyword evidence="5" id="KW-1185">Reference proteome</keyword>
<reference evidence="4" key="1">
    <citation type="submission" date="2018-09" db="EMBL/GenBank/DDBJ databases">
        <title>Murine metabolic-syndrome-specific gut microbial biobank.</title>
        <authorList>
            <person name="Liu C."/>
        </authorList>
    </citation>
    <scope>NUCLEOTIDE SEQUENCE</scope>
    <source>
        <strain evidence="4">D42-62</strain>
    </source>
</reference>
<comment type="caution">
    <text evidence="4">The sequence shown here is derived from an EMBL/GenBank/DDBJ whole genome shotgun (WGS) entry which is preliminary data.</text>
</comment>
<evidence type="ECO:0000313" key="4">
    <source>
        <dbReference type="EMBL" id="NBJ95439.1"/>
    </source>
</evidence>
<dbReference type="SUPFAM" id="SSF51556">
    <property type="entry name" value="Metallo-dependent hydrolases"/>
    <property type="match status" value="1"/>
</dbReference>